<dbReference type="Proteomes" id="UP000243975">
    <property type="component" value="Unassembled WGS sequence"/>
</dbReference>
<keyword evidence="2 5" id="KW-1133">Transmembrane helix</keyword>
<dbReference type="EMBL" id="LEKV01003174">
    <property type="protein sequence ID" value="KVI00914.1"/>
    <property type="molecule type" value="Genomic_DNA"/>
</dbReference>
<gene>
    <name evidence="6" type="ORF">Ccrd_020824</name>
</gene>
<evidence type="ECO:0000313" key="6">
    <source>
        <dbReference type="EMBL" id="KVI00914.1"/>
    </source>
</evidence>
<feature type="region of interest" description="Disordered" evidence="4">
    <location>
        <begin position="1"/>
        <end position="31"/>
    </location>
</feature>
<keyword evidence="7" id="KW-1185">Reference proteome</keyword>
<accession>A0A103Y1Q9</accession>
<dbReference type="AlphaFoldDB" id="A0A103Y1Q9"/>
<organism evidence="6 7">
    <name type="scientific">Cynara cardunculus var. scolymus</name>
    <name type="common">Globe artichoke</name>
    <name type="synonym">Cynara scolymus</name>
    <dbReference type="NCBI Taxonomy" id="59895"/>
    <lineage>
        <taxon>Eukaryota</taxon>
        <taxon>Viridiplantae</taxon>
        <taxon>Streptophyta</taxon>
        <taxon>Embryophyta</taxon>
        <taxon>Tracheophyta</taxon>
        <taxon>Spermatophyta</taxon>
        <taxon>Magnoliopsida</taxon>
        <taxon>eudicotyledons</taxon>
        <taxon>Gunneridae</taxon>
        <taxon>Pentapetalae</taxon>
        <taxon>asterids</taxon>
        <taxon>campanulids</taxon>
        <taxon>Asterales</taxon>
        <taxon>Asteraceae</taxon>
        <taxon>Carduoideae</taxon>
        <taxon>Cardueae</taxon>
        <taxon>Carduinae</taxon>
        <taxon>Cynara</taxon>
    </lineage>
</organism>
<evidence type="ECO:0000256" key="5">
    <source>
        <dbReference type="SAM" id="Phobius"/>
    </source>
</evidence>
<evidence type="ECO:0000256" key="4">
    <source>
        <dbReference type="SAM" id="MobiDB-lite"/>
    </source>
</evidence>
<keyword evidence="3 5" id="KW-0472">Membrane</keyword>
<dbReference type="GO" id="GO:0016020">
    <property type="term" value="C:membrane"/>
    <property type="evidence" value="ECO:0007669"/>
    <property type="project" value="InterPro"/>
</dbReference>
<feature type="transmembrane region" description="Helical" evidence="5">
    <location>
        <begin position="95"/>
        <end position="113"/>
    </location>
</feature>
<dbReference type="Gene3D" id="1.20.1560.10">
    <property type="entry name" value="ABC transporter type 1, transmembrane domain"/>
    <property type="match status" value="1"/>
</dbReference>
<feature type="transmembrane region" description="Helical" evidence="5">
    <location>
        <begin position="51"/>
        <end position="74"/>
    </location>
</feature>
<reference evidence="6 7" key="1">
    <citation type="journal article" date="2016" name="Sci. Rep.">
        <title>The genome sequence of the outbreeding globe artichoke constructed de novo incorporating a phase-aware low-pass sequencing strategy of F1 progeny.</title>
        <authorList>
            <person name="Scaglione D."/>
            <person name="Reyes-Chin-Wo S."/>
            <person name="Acquadro A."/>
            <person name="Froenicke L."/>
            <person name="Portis E."/>
            <person name="Beitel C."/>
            <person name="Tirone M."/>
            <person name="Mauro R."/>
            <person name="Lo Monaco A."/>
            <person name="Mauromicale G."/>
            <person name="Faccioli P."/>
            <person name="Cattivelli L."/>
            <person name="Rieseberg L."/>
            <person name="Michelmore R."/>
            <person name="Lanteri S."/>
        </authorList>
    </citation>
    <scope>NUCLEOTIDE SEQUENCE [LARGE SCALE GENOMIC DNA]</scope>
    <source>
        <strain evidence="6">2C</strain>
    </source>
</reference>
<evidence type="ECO:0000256" key="3">
    <source>
        <dbReference type="ARBA" id="ARBA00023136"/>
    </source>
</evidence>
<comment type="caution">
    <text evidence="6">The sequence shown here is derived from an EMBL/GenBank/DDBJ whole genome shotgun (WGS) entry which is preliminary data.</text>
</comment>
<dbReference type="GO" id="GO:0005524">
    <property type="term" value="F:ATP binding"/>
    <property type="evidence" value="ECO:0007669"/>
    <property type="project" value="InterPro"/>
</dbReference>
<evidence type="ECO:0000313" key="7">
    <source>
        <dbReference type="Proteomes" id="UP000243975"/>
    </source>
</evidence>
<feature type="compositionally biased region" description="Polar residues" evidence="4">
    <location>
        <begin position="1"/>
        <end position="22"/>
    </location>
</feature>
<protein>
    <submittedName>
        <fullName evidence="6">Uncharacterized protein</fullName>
    </submittedName>
</protein>
<sequence length="151" mass="16548">MELADNQQSSCLESSVTRSPANQKKKEDMTGTERVKGIPIKPILYLNKPKLLVLFLGFVVAVARSVFYPIHGLMMSSAIKILYEPPNKVRKGSSCWALMFVGVGICSLLFVPLQNCFLELWESGAVDARLATDASTMRNIVGDALALVVQT</sequence>
<evidence type="ECO:0000256" key="2">
    <source>
        <dbReference type="ARBA" id="ARBA00022989"/>
    </source>
</evidence>
<keyword evidence="1 5" id="KW-0812">Transmembrane</keyword>
<dbReference type="SUPFAM" id="SSF90123">
    <property type="entry name" value="ABC transporter transmembrane region"/>
    <property type="match status" value="1"/>
</dbReference>
<dbReference type="InterPro" id="IPR036640">
    <property type="entry name" value="ABC1_TM_sf"/>
</dbReference>
<evidence type="ECO:0000256" key="1">
    <source>
        <dbReference type="ARBA" id="ARBA00022692"/>
    </source>
</evidence>
<dbReference type="Gramene" id="KVI00914">
    <property type="protein sequence ID" value="KVI00914"/>
    <property type="gene ID" value="Ccrd_020824"/>
</dbReference>
<name>A0A103Y1Q9_CYNCS</name>
<proteinExistence type="predicted"/>